<feature type="signal peptide" evidence="2">
    <location>
        <begin position="1"/>
        <end position="23"/>
    </location>
</feature>
<evidence type="ECO:0008006" key="5">
    <source>
        <dbReference type="Google" id="ProtNLM"/>
    </source>
</evidence>
<evidence type="ECO:0000256" key="2">
    <source>
        <dbReference type="SAM" id="SignalP"/>
    </source>
</evidence>
<evidence type="ECO:0000313" key="4">
    <source>
        <dbReference type="Proteomes" id="UP001431926"/>
    </source>
</evidence>
<keyword evidence="4" id="KW-1185">Reference proteome</keyword>
<feature type="chain" id="PRO_5047117610" description="Sensor domain-containing protein" evidence="2">
    <location>
        <begin position="24"/>
        <end position="241"/>
    </location>
</feature>
<sequence>MKLRKVTPIAAVLPALIAISACSGESTDPGKKDAKVSANSTPLEDKSTADAEAERVGAMAPQALEKATLSGKKNGFEAKKVAKADVEAGRDMKADKTECQPLASLAGGYTHIPAVVVEHRTLEPIETTNATVGSMWLASHSERNAKKVLAEVRTSLKECPDGFKTLGLTYKSVKPAKAPALGDEAVGYRITNVVGKQQVSMTYTLVRKDGVVAVFYGVNMLAPEKSAIPDSVIQGQIEKLG</sequence>
<gene>
    <name evidence="3" type="ORF">OG367_38730</name>
</gene>
<dbReference type="Proteomes" id="UP001431926">
    <property type="component" value="Chromosome"/>
</dbReference>
<evidence type="ECO:0000313" key="3">
    <source>
        <dbReference type="EMBL" id="WUX41800.1"/>
    </source>
</evidence>
<keyword evidence="2" id="KW-0732">Signal</keyword>
<protein>
    <recommendedName>
        <fullName evidence="5">Sensor domain-containing protein</fullName>
    </recommendedName>
</protein>
<accession>A0ABZ1ZT28</accession>
<feature type="region of interest" description="Disordered" evidence="1">
    <location>
        <begin position="24"/>
        <end position="49"/>
    </location>
</feature>
<name>A0ABZ1ZT28_STRAQ</name>
<dbReference type="RefSeq" id="WP_329359828.1">
    <property type="nucleotide sequence ID" value="NZ_CP109490.1"/>
</dbReference>
<dbReference type="PROSITE" id="PS51257">
    <property type="entry name" value="PROKAR_LIPOPROTEIN"/>
    <property type="match status" value="1"/>
</dbReference>
<reference evidence="3" key="1">
    <citation type="submission" date="2022-10" db="EMBL/GenBank/DDBJ databases">
        <title>The complete genomes of actinobacterial strains from the NBC collection.</title>
        <authorList>
            <person name="Joergensen T.S."/>
            <person name="Alvarez Arevalo M."/>
            <person name="Sterndorff E.B."/>
            <person name="Faurdal D."/>
            <person name="Vuksanovic O."/>
            <person name="Mourched A.-S."/>
            <person name="Charusanti P."/>
            <person name="Shaw S."/>
            <person name="Blin K."/>
            <person name="Weber T."/>
        </authorList>
    </citation>
    <scope>NUCLEOTIDE SEQUENCE</scope>
    <source>
        <strain evidence="3">NBC_01436</strain>
    </source>
</reference>
<evidence type="ECO:0000256" key="1">
    <source>
        <dbReference type="SAM" id="MobiDB-lite"/>
    </source>
</evidence>
<dbReference type="EMBL" id="CP109491">
    <property type="protein sequence ID" value="WUX41800.1"/>
    <property type="molecule type" value="Genomic_DNA"/>
</dbReference>
<proteinExistence type="predicted"/>
<organism evidence="3 4">
    <name type="scientific">Streptomyces anulatus</name>
    <name type="common">Streptomyces chrysomallus</name>
    <dbReference type="NCBI Taxonomy" id="1892"/>
    <lineage>
        <taxon>Bacteria</taxon>
        <taxon>Bacillati</taxon>
        <taxon>Actinomycetota</taxon>
        <taxon>Actinomycetes</taxon>
        <taxon>Kitasatosporales</taxon>
        <taxon>Streptomycetaceae</taxon>
        <taxon>Streptomyces</taxon>
    </lineage>
</organism>